<dbReference type="Gene3D" id="3.60.21.10">
    <property type="match status" value="1"/>
</dbReference>
<accession>A0ABW1V154</accession>
<dbReference type="PANTHER" id="PTHR36303:SF1">
    <property type="entry name" value="2',3'-CYCLIC-NUCLEOTIDE 2'-PHOSPHODIESTERASE"/>
    <property type="match status" value="1"/>
</dbReference>
<dbReference type="PANTHER" id="PTHR36303">
    <property type="entry name" value="2',3'-CYCLIC-NUCLEOTIDE 2'-PHOSPHODIESTERASE"/>
    <property type="match status" value="1"/>
</dbReference>
<reference evidence="2" key="1">
    <citation type="journal article" date="2019" name="Int. J. Syst. Evol. Microbiol.">
        <title>The Global Catalogue of Microorganisms (GCM) 10K type strain sequencing project: providing services to taxonomists for standard genome sequencing and annotation.</title>
        <authorList>
            <consortium name="The Broad Institute Genomics Platform"/>
            <consortium name="The Broad Institute Genome Sequencing Center for Infectious Disease"/>
            <person name="Wu L."/>
            <person name="Ma J."/>
        </authorList>
    </citation>
    <scope>NUCLEOTIDE SEQUENCE [LARGE SCALE GENOMIC DNA]</scope>
    <source>
        <strain evidence="2">PCU 280</strain>
    </source>
</reference>
<evidence type="ECO:0000313" key="1">
    <source>
        <dbReference type="EMBL" id="MFC6331089.1"/>
    </source>
</evidence>
<dbReference type="CDD" id="cd07382">
    <property type="entry name" value="MPP_DR1281"/>
    <property type="match status" value="1"/>
</dbReference>
<protein>
    <submittedName>
        <fullName evidence="1">TIGR00282 family metallophosphoesterase</fullName>
    </submittedName>
</protein>
<dbReference type="PIRSF" id="PIRSF004789">
    <property type="entry name" value="DR1281"/>
    <property type="match status" value="1"/>
</dbReference>
<organism evidence="1 2">
    <name type="scientific">Paenibacillus septentrionalis</name>
    <dbReference type="NCBI Taxonomy" id="429342"/>
    <lineage>
        <taxon>Bacteria</taxon>
        <taxon>Bacillati</taxon>
        <taxon>Bacillota</taxon>
        <taxon>Bacilli</taxon>
        <taxon>Bacillales</taxon>
        <taxon>Paenibacillaceae</taxon>
        <taxon>Paenibacillus</taxon>
    </lineage>
</organism>
<dbReference type="RefSeq" id="WP_379229950.1">
    <property type="nucleotide sequence ID" value="NZ_JBHSTE010000001.1"/>
</dbReference>
<comment type="caution">
    <text evidence="1">The sequence shown here is derived from an EMBL/GenBank/DDBJ whole genome shotgun (WGS) entry which is preliminary data.</text>
</comment>
<dbReference type="EMBL" id="JBHSTE010000001">
    <property type="protein sequence ID" value="MFC6331089.1"/>
    <property type="molecule type" value="Genomic_DNA"/>
</dbReference>
<sequence>MKVLFIGDIVGSVGREAVKQVLPSLKAKYNPHVIIANGENAAAGRGITRQIANEFFEWGIHGITMGNHTWDNKNIFEWIDEEPRIVRPANFHQSAPGKGMAIISANGKKLAIINIQGRTYLPVNDDPFTLAEQLIEEAHATTPNVLVDFHAEVTSEKIAMGWYLDGKASMVVGTHTHVQTNDDTILPQGTAFITDVGMVGSREGVLGMQRDAVLHRFLTGMPARFVVDEGKWHLHAVAVELDDKTGRALKIEKIRLTEDSWLLMG</sequence>
<proteinExistence type="predicted"/>
<dbReference type="Pfam" id="PF13277">
    <property type="entry name" value="YmdB"/>
    <property type="match status" value="1"/>
</dbReference>
<dbReference type="Proteomes" id="UP001596233">
    <property type="component" value="Unassembled WGS sequence"/>
</dbReference>
<gene>
    <name evidence="1" type="ORF">ACFP56_00525</name>
</gene>
<dbReference type="NCBIfam" id="TIGR00282">
    <property type="entry name" value="TIGR00282 family metallophosphoesterase"/>
    <property type="match status" value="1"/>
</dbReference>
<dbReference type="InterPro" id="IPR005235">
    <property type="entry name" value="YmdB-like"/>
</dbReference>
<name>A0ABW1V154_9BACL</name>
<keyword evidence="2" id="KW-1185">Reference proteome</keyword>
<evidence type="ECO:0000313" key="2">
    <source>
        <dbReference type="Proteomes" id="UP001596233"/>
    </source>
</evidence>
<dbReference type="InterPro" id="IPR029052">
    <property type="entry name" value="Metallo-depent_PP-like"/>
</dbReference>
<dbReference type="SUPFAM" id="SSF56300">
    <property type="entry name" value="Metallo-dependent phosphatases"/>
    <property type="match status" value="1"/>
</dbReference>